<accession>A0A2T7C6Y5</accession>
<proteinExistence type="predicted"/>
<evidence type="ECO:0000313" key="3">
    <source>
        <dbReference type="Proteomes" id="UP000244336"/>
    </source>
</evidence>
<keyword evidence="3" id="KW-1185">Reference proteome</keyword>
<gene>
    <name evidence="2" type="ORF">GQ55_9G254900</name>
</gene>
<feature type="region of interest" description="Disordered" evidence="1">
    <location>
        <begin position="171"/>
        <end position="204"/>
    </location>
</feature>
<sequence>MLYQFVLFSRFPPASVRTVERALLLAGGATCGPPASLLASRPAPLSAPLKPTPAPLLSSERRRHSSPRWRHERCRLQIRRERGGGRRGPLLPALRRWLRLRRLLPVRKAWRWRGTRGQRHGSGFRAAAPPHPPTGAWHHEWCPGGPPLVRRRDPAADLQVIGVLGLVGARPPPCPDPGCQRRRHARAQAPPPACVSDPLPSVHL</sequence>
<dbReference type="EMBL" id="CM009757">
    <property type="protein sequence ID" value="PUZ39095.1"/>
    <property type="molecule type" value="Genomic_DNA"/>
</dbReference>
<evidence type="ECO:0000313" key="2">
    <source>
        <dbReference type="EMBL" id="PUZ39095.1"/>
    </source>
</evidence>
<dbReference type="Proteomes" id="UP000244336">
    <property type="component" value="Chromosome 9"/>
</dbReference>
<name>A0A2T7C6Y5_9POAL</name>
<dbReference type="AlphaFoldDB" id="A0A2T7C6Y5"/>
<reference evidence="2 3" key="1">
    <citation type="submission" date="2018-04" db="EMBL/GenBank/DDBJ databases">
        <title>WGS assembly of Panicum hallii var. hallii HAL2.</title>
        <authorList>
            <person name="Lovell J."/>
            <person name="Jenkins J."/>
            <person name="Lowry D."/>
            <person name="Mamidi S."/>
            <person name="Sreedasyam A."/>
            <person name="Weng X."/>
            <person name="Barry K."/>
            <person name="Bonette J."/>
            <person name="Campitelli B."/>
            <person name="Daum C."/>
            <person name="Gordon S."/>
            <person name="Gould B."/>
            <person name="Lipzen A."/>
            <person name="MacQueen A."/>
            <person name="Palacio-Mejia J."/>
            <person name="Plott C."/>
            <person name="Shakirov E."/>
            <person name="Shu S."/>
            <person name="Yoshinaga Y."/>
            <person name="Zane M."/>
            <person name="Rokhsar D."/>
            <person name="Grimwood J."/>
            <person name="Schmutz J."/>
            <person name="Juenger T."/>
        </authorList>
    </citation>
    <scope>NUCLEOTIDE SEQUENCE [LARGE SCALE GENOMIC DNA]</scope>
    <source>
        <strain evidence="3">cv. HAL2</strain>
    </source>
</reference>
<evidence type="ECO:0000256" key="1">
    <source>
        <dbReference type="SAM" id="MobiDB-lite"/>
    </source>
</evidence>
<organism evidence="2 3">
    <name type="scientific">Panicum hallii var. hallii</name>
    <dbReference type="NCBI Taxonomy" id="1504633"/>
    <lineage>
        <taxon>Eukaryota</taxon>
        <taxon>Viridiplantae</taxon>
        <taxon>Streptophyta</taxon>
        <taxon>Embryophyta</taxon>
        <taxon>Tracheophyta</taxon>
        <taxon>Spermatophyta</taxon>
        <taxon>Magnoliopsida</taxon>
        <taxon>Liliopsida</taxon>
        <taxon>Poales</taxon>
        <taxon>Poaceae</taxon>
        <taxon>PACMAD clade</taxon>
        <taxon>Panicoideae</taxon>
        <taxon>Panicodae</taxon>
        <taxon>Paniceae</taxon>
        <taxon>Panicinae</taxon>
        <taxon>Panicum</taxon>
        <taxon>Panicum sect. Panicum</taxon>
    </lineage>
</organism>
<dbReference type="Gramene" id="PUZ39095">
    <property type="protein sequence ID" value="PUZ39095"/>
    <property type="gene ID" value="GQ55_9G254900"/>
</dbReference>
<protein>
    <submittedName>
        <fullName evidence="2">Uncharacterized protein</fullName>
    </submittedName>
</protein>
<feature type="region of interest" description="Disordered" evidence="1">
    <location>
        <begin position="42"/>
        <end position="65"/>
    </location>
</feature>